<sequence>MSEAPKPFPPIEPYDSGRLDVGDGHSLYWELCGNPQGRPAVFLHGGPGSGAGAHHRRLFDPERYNVLLFDQRGSGRSTPVGSLEANTTWHLVADLERLRRMIGVESWLLFGGSWGATLALAYAETHPERVSAMILRGVFTGRRQELDWFYGSGASLLFPDRWADFIEQIPEAERGDLITAFRARLTDPDRAVQARAAAAWAGWEGRTVTLKSGMGAPGTTAGDGTIAFARIENHYFLHDLWLEEGQLLRDASRLAGIPGTIVQGRYDVVTPAATSWALHRAWSEADYRLVEGAGHAFSEPGVLAELMAATHRFSGADEAALARKEEDA</sequence>
<proteinExistence type="inferred from homology"/>
<dbReference type="AlphaFoldDB" id="A0A917D9I3"/>
<comment type="subcellular location">
    <subcellularLocation>
        <location evidence="2 11">Cytoplasm</location>
    </subcellularLocation>
</comment>
<evidence type="ECO:0000256" key="11">
    <source>
        <dbReference type="PIRNR" id="PIRNR006431"/>
    </source>
</evidence>
<protein>
    <recommendedName>
        <fullName evidence="5 11">Proline iminopeptidase</fullName>
        <shortName evidence="11">PIP</shortName>
        <ecNumber evidence="4 11">3.4.11.5</ecNumber>
    </recommendedName>
    <alternativeName>
        <fullName evidence="10 11">Prolyl aminopeptidase</fullName>
    </alternativeName>
</protein>
<dbReference type="PANTHER" id="PTHR43722">
    <property type="entry name" value="PROLINE IMINOPEPTIDASE"/>
    <property type="match status" value="1"/>
</dbReference>
<evidence type="ECO:0000256" key="7">
    <source>
        <dbReference type="ARBA" id="ARBA00022490"/>
    </source>
</evidence>
<dbReference type="PIRSF" id="PIRSF006431">
    <property type="entry name" value="Pept_S33"/>
    <property type="match status" value="1"/>
</dbReference>
<dbReference type="GO" id="GO:0005737">
    <property type="term" value="C:cytoplasm"/>
    <property type="evidence" value="ECO:0007669"/>
    <property type="project" value="UniProtKB-SubCell"/>
</dbReference>
<keyword evidence="7 11" id="KW-0963">Cytoplasm</keyword>
<dbReference type="EC" id="3.4.11.5" evidence="4 11"/>
<keyword evidence="8 11" id="KW-0645">Protease</keyword>
<dbReference type="GO" id="GO:0006508">
    <property type="term" value="P:proteolysis"/>
    <property type="evidence" value="ECO:0007669"/>
    <property type="project" value="UniProtKB-KW"/>
</dbReference>
<evidence type="ECO:0000256" key="10">
    <source>
        <dbReference type="ARBA" id="ARBA00029605"/>
    </source>
</evidence>
<dbReference type="NCBIfam" id="TIGR01249">
    <property type="entry name" value="pro_imino_pep_1"/>
    <property type="match status" value="1"/>
</dbReference>
<comment type="similarity">
    <text evidence="3 11 13">Belongs to the peptidase S33 family.</text>
</comment>
<dbReference type="RefSeq" id="WP_188850028.1">
    <property type="nucleotide sequence ID" value="NZ_BMJJ01000003.1"/>
</dbReference>
<dbReference type="Pfam" id="PF00561">
    <property type="entry name" value="Abhydrolase_1"/>
    <property type="match status" value="1"/>
</dbReference>
<feature type="active site" evidence="12">
    <location>
        <position position="267"/>
    </location>
</feature>
<dbReference type="InterPro" id="IPR000073">
    <property type="entry name" value="AB_hydrolase_1"/>
</dbReference>
<dbReference type="InterPro" id="IPR005944">
    <property type="entry name" value="Pro_iminopeptidase"/>
</dbReference>
<evidence type="ECO:0000256" key="4">
    <source>
        <dbReference type="ARBA" id="ARBA00012568"/>
    </source>
</evidence>
<dbReference type="Gene3D" id="3.40.50.1820">
    <property type="entry name" value="alpha/beta hydrolase"/>
    <property type="match status" value="1"/>
</dbReference>
<dbReference type="PRINTS" id="PR00111">
    <property type="entry name" value="ABHYDROLASE"/>
</dbReference>
<dbReference type="SUPFAM" id="SSF53474">
    <property type="entry name" value="alpha/beta-Hydrolases"/>
    <property type="match status" value="1"/>
</dbReference>
<feature type="active site" description="Proton donor" evidence="12">
    <location>
        <position position="295"/>
    </location>
</feature>
<dbReference type="GO" id="GO:0004177">
    <property type="term" value="F:aminopeptidase activity"/>
    <property type="evidence" value="ECO:0007669"/>
    <property type="project" value="UniProtKB-UniRule"/>
</dbReference>
<evidence type="ECO:0000313" key="16">
    <source>
        <dbReference type="Proteomes" id="UP000613160"/>
    </source>
</evidence>
<dbReference type="Proteomes" id="UP000613160">
    <property type="component" value="Unassembled WGS sequence"/>
</dbReference>
<dbReference type="EMBL" id="BMJJ01000003">
    <property type="protein sequence ID" value="GGD13745.1"/>
    <property type="molecule type" value="Genomic_DNA"/>
</dbReference>
<evidence type="ECO:0000256" key="8">
    <source>
        <dbReference type="ARBA" id="ARBA00022670"/>
    </source>
</evidence>
<feature type="domain" description="AB hydrolase-1" evidence="14">
    <location>
        <begin position="41"/>
        <end position="298"/>
    </location>
</feature>
<comment type="caution">
    <text evidence="15">The sequence shown here is derived from an EMBL/GenBank/DDBJ whole genome shotgun (WGS) entry which is preliminary data.</text>
</comment>
<evidence type="ECO:0000256" key="3">
    <source>
        <dbReference type="ARBA" id="ARBA00010088"/>
    </source>
</evidence>
<evidence type="ECO:0000256" key="1">
    <source>
        <dbReference type="ARBA" id="ARBA00001585"/>
    </source>
</evidence>
<gene>
    <name evidence="15" type="primary">pip</name>
    <name evidence="15" type="ORF">GCM10011335_15650</name>
</gene>
<accession>A0A917D9I3</accession>
<evidence type="ECO:0000256" key="6">
    <source>
        <dbReference type="ARBA" id="ARBA00022438"/>
    </source>
</evidence>
<evidence type="ECO:0000256" key="2">
    <source>
        <dbReference type="ARBA" id="ARBA00004496"/>
    </source>
</evidence>
<evidence type="ECO:0000256" key="5">
    <source>
        <dbReference type="ARBA" id="ARBA00021843"/>
    </source>
</evidence>
<keyword evidence="6 11" id="KW-0031">Aminopeptidase</keyword>
<feature type="active site" description="Nucleophile" evidence="12">
    <location>
        <position position="113"/>
    </location>
</feature>
<dbReference type="InterPro" id="IPR029058">
    <property type="entry name" value="AB_hydrolase_fold"/>
</dbReference>
<comment type="catalytic activity">
    <reaction evidence="1 11 13">
        <text>Release of N-terminal proline from a peptide.</text>
        <dbReference type="EC" id="3.4.11.5"/>
    </reaction>
</comment>
<evidence type="ECO:0000313" key="15">
    <source>
        <dbReference type="EMBL" id="GGD13745.1"/>
    </source>
</evidence>
<dbReference type="InterPro" id="IPR002410">
    <property type="entry name" value="Peptidase_S33"/>
</dbReference>
<name>A0A917D9I3_9HYPH</name>
<evidence type="ECO:0000256" key="12">
    <source>
        <dbReference type="PIRSR" id="PIRSR006431-1"/>
    </source>
</evidence>
<evidence type="ECO:0000256" key="9">
    <source>
        <dbReference type="ARBA" id="ARBA00022801"/>
    </source>
</evidence>
<keyword evidence="16" id="KW-1185">Reference proteome</keyword>
<keyword evidence="9 11" id="KW-0378">Hydrolase</keyword>
<organism evidence="15 16">
    <name type="scientific">Aureimonas glaciei</name>
    <dbReference type="NCBI Taxonomy" id="1776957"/>
    <lineage>
        <taxon>Bacteria</taxon>
        <taxon>Pseudomonadati</taxon>
        <taxon>Pseudomonadota</taxon>
        <taxon>Alphaproteobacteria</taxon>
        <taxon>Hyphomicrobiales</taxon>
        <taxon>Aurantimonadaceae</taxon>
        <taxon>Aureimonas</taxon>
    </lineage>
</organism>
<dbReference type="PRINTS" id="PR00793">
    <property type="entry name" value="PROAMNOPTASE"/>
</dbReference>
<dbReference type="PANTHER" id="PTHR43722:SF1">
    <property type="entry name" value="PROLINE IMINOPEPTIDASE"/>
    <property type="match status" value="1"/>
</dbReference>
<reference evidence="15" key="2">
    <citation type="submission" date="2020-09" db="EMBL/GenBank/DDBJ databases">
        <authorList>
            <person name="Sun Q."/>
            <person name="Zhou Y."/>
        </authorList>
    </citation>
    <scope>NUCLEOTIDE SEQUENCE</scope>
    <source>
        <strain evidence="15">CGMCC 1.15493</strain>
    </source>
</reference>
<evidence type="ECO:0000256" key="13">
    <source>
        <dbReference type="RuleBase" id="RU003421"/>
    </source>
</evidence>
<reference evidence="15" key="1">
    <citation type="journal article" date="2014" name="Int. J. Syst. Evol. Microbiol.">
        <title>Complete genome sequence of Corynebacterium casei LMG S-19264T (=DSM 44701T), isolated from a smear-ripened cheese.</title>
        <authorList>
            <consortium name="US DOE Joint Genome Institute (JGI-PGF)"/>
            <person name="Walter F."/>
            <person name="Albersmeier A."/>
            <person name="Kalinowski J."/>
            <person name="Ruckert C."/>
        </authorList>
    </citation>
    <scope>NUCLEOTIDE SEQUENCE</scope>
    <source>
        <strain evidence="15">CGMCC 1.15493</strain>
    </source>
</reference>
<evidence type="ECO:0000259" key="14">
    <source>
        <dbReference type="Pfam" id="PF00561"/>
    </source>
</evidence>